<evidence type="ECO:0000256" key="10">
    <source>
        <dbReference type="SAM" id="SignalP"/>
    </source>
</evidence>
<keyword evidence="14" id="KW-1185">Reference proteome</keyword>
<evidence type="ECO:0000256" key="4">
    <source>
        <dbReference type="ARBA" id="ARBA00022692"/>
    </source>
</evidence>
<comment type="similarity">
    <text evidence="8 9">Belongs to the TonB-dependent receptor family.</text>
</comment>
<comment type="subcellular location">
    <subcellularLocation>
        <location evidence="1 8">Cell outer membrane</location>
        <topology evidence="1 8">Multi-pass membrane protein</topology>
    </subcellularLocation>
</comment>
<evidence type="ECO:0000259" key="12">
    <source>
        <dbReference type="Pfam" id="PF07715"/>
    </source>
</evidence>
<dbReference type="InterPro" id="IPR039426">
    <property type="entry name" value="TonB-dep_rcpt-like"/>
</dbReference>
<dbReference type="InterPro" id="IPR000531">
    <property type="entry name" value="Beta-barrel_TonB"/>
</dbReference>
<dbReference type="SUPFAM" id="SSF56935">
    <property type="entry name" value="Porins"/>
    <property type="match status" value="1"/>
</dbReference>
<evidence type="ECO:0000256" key="2">
    <source>
        <dbReference type="ARBA" id="ARBA00022448"/>
    </source>
</evidence>
<dbReference type="Pfam" id="PF07715">
    <property type="entry name" value="Plug"/>
    <property type="match status" value="1"/>
</dbReference>
<evidence type="ECO:0000256" key="9">
    <source>
        <dbReference type="RuleBase" id="RU003357"/>
    </source>
</evidence>
<evidence type="ECO:0000256" key="1">
    <source>
        <dbReference type="ARBA" id="ARBA00004571"/>
    </source>
</evidence>
<reference evidence="14" key="1">
    <citation type="submission" date="2020-01" db="EMBL/GenBank/DDBJ databases">
        <title>'Steroidobacter agaridevorans' sp. nov., agar-degrading bacteria isolated from rhizosphere soils.</title>
        <authorList>
            <person name="Ikenaga M."/>
            <person name="Kataoka M."/>
            <person name="Murouchi A."/>
            <person name="Katsuragi S."/>
            <person name="Sakai M."/>
        </authorList>
    </citation>
    <scope>NUCLEOTIDE SEQUENCE [LARGE SCALE GENOMIC DNA]</scope>
    <source>
        <strain evidence="14">YU21-B</strain>
    </source>
</reference>
<feature type="chain" id="PRO_5032949175" evidence="10">
    <location>
        <begin position="37"/>
        <end position="978"/>
    </location>
</feature>
<evidence type="ECO:0000313" key="14">
    <source>
        <dbReference type="Proteomes" id="UP000445000"/>
    </source>
</evidence>
<evidence type="ECO:0000256" key="3">
    <source>
        <dbReference type="ARBA" id="ARBA00022452"/>
    </source>
</evidence>
<dbReference type="PROSITE" id="PS52016">
    <property type="entry name" value="TONB_DEPENDENT_REC_3"/>
    <property type="match status" value="1"/>
</dbReference>
<name>A0A829YA49_9GAMM</name>
<feature type="signal peptide" evidence="10">
    <location>
        <begin position="1"/>
        <end position="36"/>
    </location>
</feature>
<evidence type="ECO:0000313" key="13">
    <source>
        <dbReference type="EMBL" id="GFE80050.1"/>
    </source>
</evidence>
<keyword evidence="13" id="KW-0675">Receptor</keyword>
<dbReference type="GO" id="GO:0009279">
    <property type="term" value="C:cell outer membrane"/>
    <property type="evidence" value="ECO:0007669"/>
    <property type="project" value="UniProtKB-SubCell"/>
</dbReference>
<dbReference type="PANTHER" id="PTHR47234">
    <property type="match status" value="1"/>
</dbReference>
<keyword evidence="5 9" id="KW-0798">TonB box</keyword>
<dbReference type="EMBL" id="BLJN01000002">
    <property type="protein sequence ID" value="GFE80050.1"/>
    <property type="molecule type" value="Genomic_DNA"/>
</dbReference>
<dbReference type="InterPro" id="IPR012910">
    <property type="entry name" value="Plug_dom"/>
</dbReference>
<proteinExistence type="inferred from homology"/>
<gene>
    <name evidence="13" type="primary">btuB_5</name>
    <name evidence="13" type="ORF">GCM10011487_20500</name>
</gene>
<feature type="domain" description="TonB-dependent receptor-like beta-barrel" evidence="11">
    <location>
        <begin position="433"/>
        <end position="921"/>
    </location>
</feature>
<dbReference type="InterPro" id="IPR036942">
    <property type="entry name" value="Beta-barrel_TonB_sf"/>
</dbReference>
<keyword evidence="2 8" id="KW-0813">Transport</keyword>
<keyword evidence="4 8" id="KW-0812">Transmembrane</keyword>
<dbReference type="Gene3D" id="2.40.170.20">
    <property type="entry name" value="TonB-dependent receptor, beta-barrel domain"/>
    <property type="match status" value="1"/>
</dbReference>
<feature type="domain" description="TonB-dependent receptor plug" evidence="12">
    <location>
        <begin position="65"/>
        <end position="185"/>
    </location>
</feature>
<keyword evidence="10" id="KW-0732">Signal</keyword>
<dbReference type="AlphaFoldDB" id="A0A829YA49"/>
<evidence type="ECO:0000256" key="8">
    <source>
        <dbReference type="PROSITE-ProRule" id="PRU01360"/>
    </source>
</evidence>
<dbReference type="PANTHER" id="PTHR47234:SF3">
    <property type="entry name" value="SECRETIN_TONB SHORT N-TERMINAL DOMAIN-CONTAINING PROTEIN"/>
    <property type="match status" value="1"/>
</dbReference>
<evidence type="ECO:0000259" key="11">
    <source>
        <dbReference type="Pfam" id="PF00593"/>
    </source>
</evidence>
<evidence type="ECO:0000256" key="7">
    <source>
        <dbReference type="ARBA" id="ARBA00023237"/>
    </source>
</evidence>
<comment type="caution">
    <text evidence="13">The sequence shown here is derived from an EMBL/GenBank/DDBJ whole genome shotgun (WGS) entry which is preliminary data.</text>
</comment>
<organism evidence="13 14">
    <name type="scientific">Steroidobacter agaridevorans</name>
    <dbReference type="NCBI Taxonomy" id="2695856"/>
    <lineage>
        <taxon>Bacteria</taxon>
        <taxon>Pseudomonadati</taxon>
        <taxon>Pseudomonadota</taxon>
        <taxon>Gammaproteobacteria</taxon>
        <taxon>Steroidobacterales</taxon>
        <taxon>Steroidobacteraceae</taxon>
        <taxon>Steroidobacter</taxon>
    </lineage>
</organism>
<dbReference type="Gene3D" id="2.170.130.10">
    <property type="entry name" value="TonB-dependent receptor, plug domain"/>
    <property type="match status" value="1"/>
</dbReference>
<evidence type="ECO:0000256" key="5">
    <source>
        <dbReference type="ARBA" id="ARBA00023077"/>
    </source>
</evidence>
<accession>A0A829YA49</accession>
<evidence type="ECO:0000256" key="6">
    <source>
        <dbReference type="ARBA" id="ARBA00023136"/>
    </source>
</evidence>
<protein>
    <submittedName>
        <fullName evidence="13">TonB-dependent receptor</fullName>
    </submittedName>
</protein>
<dbReference type="Pfam" id="PF00593">
    <property type="entry name" value="TonB_dep_Rec_b-barrel"/>
    <property type="match status" value="1"/>
</dbReference>
<dbReference type="Proteomes" id="UP000445000">
    <property type="component" value="Unassembled WGS sequence"/>
</dbReference>
<keyword evidence="7 8" id="KW-0998">Cell outer membrane</keyword>
<dbReference type="InterPro" id="IPR037066">
    <property type="entry name" value="Plug_dom_sf"/>
</dbReference>
<keyword evidence="6 8" id="KW-0472">Membrane</keyword>
<keyword evidence="3 8" id="KW-1134">Transmembrane beta strand</keyword>
<sequence length="978" mass="104129">MMKETNSVTAAVRRTLGIAGSTLLALTTLAAGTASAQEAQSQESSGAVLDVVTVTGTRIVRDGYEAPTPISVLGTEQLAQMATTNLADSVNRLPALSGGRSSHNYSGNISSGTAGINTLNLRGLGANRTLVLLDGKRMVPATLGTGDTATGAPDVNSIPTALIQRVEIVTGGASAVYGSDALAGVVNFILDKEFTGIKGTAQVGETTYHDNESQLYSLALGAPFADSRGHVLFSAEWAGSDEIRGNNRPWNDAGYQLMNNPAYTPTNGQPQLIKRFNTGMSQATAGGLITGCYYGTAPNTAVQAGCPLRGTDFVEGGAYLPFNFGSVISNPYMSGGDWERSRNDNLQSLTMQMDRSTAFGRASFDVTDNTSVFAELGWSKTRAINHHALRTFDFNLKIPVTNPFIPDEIRNGMIANNVTSLAMGTTNADLPPLAGDNTRTFKRYALGVEGSFTMAGDDWSWDAYAQRSTTEALQTAPGNRINPNYTKAINSVRDPSGRIVCSVNADANPANDDPACVPYNPFGIGVNSQAVIDYITETGWADQELTQDVVAISASGQPFSSWAGPISLAFGAEHRREEVDGVASVLDEASPSVFFAGNYHASKGDYNVTEGFVETVVPLAANVPAAQSLDFNGAVRWTDYSTSGDVVTWKAGTTWQPIDDIRVRLTRSRDIRAPSLGDLFNAGQSGGSNFTDPRDQSQYLVTSVTIGNPELKPEEADTTGIGIVFSPRFIPGFTMSIDYYSIEIDGAIASLGAQENANRCERGITDLCRYVIRGADGKIVTVYNQPQNILGQEASGYDVEMSYNLPIGPGDLQLRALGTYFDKLQTKDSGATVEGSGLNAGGAGIGLGNALQSPKYRYLVSAGYNWEPVTATLTMRGISSGKYNNSFIVCTEGCPTSTLANPTIDGNHIDGVKYFDLSLNGKLLDSGAELFMVVENLLNEEPALVAGTRGGGYYNGQDNADYYDRLGRYYRVGVRFQF</sequence>
<dbReference type="RefSeq" id="WP_161811786.1">
    <property type="nucleotide sequence ID" value="NZ_BLJN01000002.1"/>
</dbReference>